<keyword evidence="4" id="KW-1185">Reference proteome</keyword>
<reference evidence="3 4" key="1">
    <citation type="submission" date="2024-09" db="EMBL/GenBank/DDBJ databases">
        <authorList>
            <person name="Sun Q."/>
            <person name="Mori K."/>
        </authorList>
    </citation>
    <scope>NUCLEOTIDE SEQUENCE [LARGE SCALE GENOMIC DNA]</scope>
    <source>
        <strain evidence="3 4">TBRC 3947</strain>
    </source>
</reference>
<evidence type="ECO:0000256" key="2">
    <source>
        <dbReference type="SAM" id="Phobius"/>
    </source>
</evidence>
<dbReference type="Gene3D" id="3.40.1090.10">
    <property type="entry name" value="Cytosolic phospholipase A2 catalytic domain"/>
    <property type="match status" value="1"/>
</dbReference>
<evidence type="ECO:0000256" key="1">
    <source>
        <dbReference type="SAM" id="MobiDB-lite"/>
    </source>
</evidence>
<evidence type="ECO:0000313" key="3">
    <source>
        <dbReference type="EMBL" id="MFC0526209.1"/>
    </source>
</evidence>
<feature type="transmembrane region" description="Helical" evidence="2">
    <location>
        <begin position="244"/>
        <end position="262"/>
    </location>
</feature>
<organism evidence="3 4">
    <name type="scientific">Phytohabitans kaempferiae</name>
    <dbReference type="NCBI Taxonomy" id="1620943"/>
    <lineage>
        <taxon>Bacteria</taxon>
        <taxon>Bacillati</taxon>
        <taxon>Actinomycetota</taxon>
        <taxon>Actinomycetes</taxon>
        <taxon>Micromonosporales</taxon>
        <taxon>Micromonosporaceae</taxon>
    </lineage>
</organism>
<comment type="caution">
    <text evidence="3">The sequence shown here is derived from an EMBL/GenBank/DDBJ whole genome shotgun (WGS) entry which is preliminary data.</text>
</comment>
<dbReference type="Proteomes" id="UP001589867">
    <property type="component" value="Unassembled WGS sequence"/>
</dbReference>
<proteinExistence type="predicted"/>
<accession>A0ABV6LUX6</accession>
<gene>
    <name evidence="3" type="ORF">ACFFIA_00840</name>
</gene>
<protein>
    <recommendedName>
        <fullName evidence="5">PNPLA domain-containing protein</fullName>
    </recommendedName>
</protein>
<feature type="region of interest" description="Disordered" evidence="1">
    <location>
        <begin position="839"/>
        <end position="864"/>
    </location>
</feature>
<dbReference type="EMBL" id="JBHLUH010000003">
    <property type="protein sequence ID" value="MFC0526209.1"/>
    <property type="molecule type" value="Genomic_DNA"/>
</dbReference>
<sequence>MAVRSSGEARLALQRLIGQERVPYPTLLRADDLPAGLSVSDPAAGRQWLWDEPPPGLVGGYGNPETYALPDAPPEVWAPPHTVDGAAEEVRRSYMRHSVDLTMRGGTTSGVVYPLAVCEVASRFRVRNVGGASAGAIAAAVTAAAEVGRSSRLPAEAYAPLSEEERRDGHVRPGFVGLSDTIAWLAEVSPEELGGERDAYRLAQLFRPGPRDRRLFALVTAFMRRQVWAGALALLLAFGKWSKLMVAALAAMGLWLAVWVGARLPSWPAVDRPGGDHGWGRYGWAALDLYLFFASVGAVLVLVPTLASRSPKPSPPRWLTLLTSVSSRHQTEKRLLSYSLWRPLSAAVVLAVTAVLTWLRWWDWVAGALAGAALSLAMGAVVATSAWRYVVGVGRRHFGLLAGAAPQTSRRPSEFLAGAARPTVSRAVIPWLSDCLSEVAALEKGEVLRFGHLWQGRSFKPLALATPEIVQLARHPERRLVNLELITTDLSRQRPYRFPLTAVEPGDPEAGTLYFRMEDLADGDDAVFPPEVIAAMRDPAPVTVPQTDPNAEAVTLHRLPDPWNLPVIFAVRLSLALPALFKGIRLYRLVPATEIGDEFGRGILDHARNRLMWPEDGRRRAQALWFSDGGITSNFPVHLFDSPLPRWPTFGLNLGQHPYQFPHQDVWLPQDWEQAVVPATDLGTAGTTFVGSIVDTARSWRDSMQTAMPGYRGRVAWVRQRADEGGTNLYMPREIIASMALRGALAGARLTRRFGHTKQWDRHRWLRLRSTLDNLDELRGAVRESAPYYADILAGRDDFLRRAGADYPYDPPGDAEAGWFEPGDATFWPAADELLRNLAEGGPGDVLTRGTPSPRPDLRQVPPE</sequence>
<dbReference type="RefSeq" id="WP_377243706.1">
    <property type="nucleotide sequence ID" value="NZ_JBHLUH010000003.1"/>
</dbReference>
<dbReference type="InterPro" id="IPR016035">
    <property type="entry name" value="Acyl_Trfase/lysoPLipase"/>
</dbReference>
<feature type="transmembrane region" description="Helical" evidence="2">
    <location>
        <begin position="365"/>
        <end position="387"/>
    </location>
</feature>
<evidence type="ECO:0008006" key="5">
    <source>
        <dbReference type="Google" id="ProtNLM"/>
    </source>
</evidence>
<keyword evidence="2" id="KW-0472">Membrane</keyword>
<feature type="transmembrane region" description="Helical" evidence="2">
    <location>
        <begin position="340"/>
        <end position="359"/>
    </location>
</feature>
<dbReference type="SUPFAM" id="SSF52151">
    <property type="entry name" value="FabD/lysophospholipase-like"/>
    <property type="match status" value="1"/>
</dbReference>
<keyword evidence="2" id="KW-1133">Transmembrane helix</keyword>
<evidence type="ECO:0000313" key="4">
    <source>
        <dbReference type="Proteomes" id="UP001589867"/>
    </source>
</evidence>
<feature type="transmembrane region" description="Helical" evidence="2">
    <location>
        <begin position="282"/>
        <end position="307"/>
    </location>
</feature>
<name>A0ABV6LUX6_9ACTN</name>
<keyword evidence="2" id="KW-0812">Transmembrane</keyword>